<dbReference type="PANTHER" id="PTHR43670">
    <property type="entry name" value="HEAT SHOCK PROTEIN 26"/>
    <property type="match status" value="1"/>
</dbReference>
<dbReference type="InterPro" id="IPR008978">
    <property type="entry name" value="HSP20-like_chaperone"/>
</dbReference>
<dbReference type="Gene3D" id="2.60.40.790">
    <property type="match status" value="1"/>
</dbReference>
<feature type="compositionally biased region" description="Basic and acidic residues" evidence="6">
    <location>
        <begin position="163"/>
        <end position="204"/>
    </location>
</feature>
<dbReference type="SUPFAM" id="SSF49764">
    <property type="entry name" value="HSP20-like chaperones"/>
    <property type="match status" value="1"/>
</dbReference>
<dbReference type="Proteomes" id="UP000306102">
    <property type="component" value="Unassembled WGS sequence"/>
</dbReference>
<feature type="compositionally biased region" description="Basic and acidic residues" evidence="6">
    <location>
        <begin position="222"/>
        <end position="238"/>
    </location>
</feature>
<comment type="similarity">
    <text evidence="4 5">Belongs to the small heat shock protein (HSP20) family.</text>
</comment>
<dbReference type="PROSITE" id="PS01031">
    <property type="entry name" value="SHSP"/>
    <property type="match status" value="1"/>
</dbReference>
<evidence type="ECO:0000256" key="6">
    <source>
        <dbReference type="SAM" id="MobiDB-lite"/>
    </source>
</evidence>
<feature type="compositionally biased region" description="Basic and acidic residues" evidence="6">
    <location>
        <begin position="261"/>
        <end position="271"/>
    </location>
</feature>
<dbReference type="EMBL" id="SDRB02010704">
    <property type="protein sequence ID" value="THG04841.1"/>
    <property type="molecule type" value="Genomic_DNA"/>
</dbReference>
<protein>
    <recommendedName>
        <fullName evidence="7">SHSP domain-containing protein</fullName>
    </recommendedName>
</protein>
<evidence type="ECO:0000256" key="5">
    <source>
        <dbReference type="RuleBase" id="RU003616"/>
    </source>
</evidence>
<evidence type="ECO:0000256" key="4">
    <source>
        <dbReference type="PROSITE-ProRule" id="PRU00285"/>
    </source>
</evidence>
<keyword evidence="2" id="KW-0472">Membrane</keyword>
<name>A0A4S4DP70_CAMSN</name>
<dbReference type="STRING" id="542762.A0A4S4DP70"/>
<dbReference type="CDD" id="cd06464">
    <property type="entry name" value="ACD_sHsps-like"/>
    <property type="match status" value="1"/>
</dbReference>
<feature type="region of interest" description="Disordered" evidence="6">
    <location>
        <begin position="142"/>
        <end position="243"/>
    </location>
</feature>
<organism evidence="8 9">
    <name type="scientific">Camellia sinensis var. sinensis</name>
    <name type="common">China tea</name>
    <dbReference type="NCBI Taxonomy" id="542762"/>
    <lineage>
        <taxon>Eukaryota</taxon>
        <taxon>Viridiplantae</taxon>
        <taxon>Streptophyta</taxon>
        <taxon>Embryophyta</taxon>
        <taxon>Tracheophyta</taxon>
        <taxon>Spermatophyta</taxon>
        <taxon>Magnoliopsida</taxon>
        <taxon>eudicotyledons</taxon>
        <taxon>Gunneridae</taxon>
        <taxon>Pentapetalae</taxon>
        <taxon>asterids</taxon>
        <taxon>Ericales</taxon>
        <taxon>Theaceae</taxon>
        <taxon>Camellia</taxon>
    </lineage>
</organism>
<evidence type="ECO:0000256" key="2">
    <source>
        <dbReference type="ARBA" id="ARBA00022475"/>
    </source>
</evidence>
<sequence>MELELGLKISRNVDDLTTANLVIAKDRAGPAFVSRETDTMFILTAHLKGYKREYIKIEINEDGTQIAINGEKPVQETVMVGWKVYKNEIEMRGFKKVFKIPDGVNLDKIKARFKEEESTLTISMPKLVKGISGIRVEEVEEVEAARASPESSRVTESEILQQEEYRKPGIEEIKESDQDDEKKPGGPEIVRDKEFGELGTEKVEQGGPMAAHPEESSGLEVHATKKENQEAEKEKPSDSTKPVIDQVIQEKEIPSAPLLVEEAHEERRLEESVESTKSVTNQVIEQKEVPIPPPLVEKARVVKEQTDDEIPQVESEMQGRELEREETPQVIAEPKEDKGEEENDKIETSKMKDQEVHEPQGMEKEKRLGDQANQARQPQEKRNVTCAPWTEDVGKGRIVAESTSSVGNGTAGLLFINGMPSPLSGLAAGSIAVGAGLGDIDSRGWNGHGYAGDDDTMPPELGAGEAAGDSSGEVAEFCGGDRDTVMASF</sequence>
<evidence type="ECO:0000313" key="9">
    <source>
        <dbReference type="Proteomes" id="UP000306102"/>
    </source>
</evidence>
<feature type="compositionally biased region" description="Low complexity" evidence="6">
    <location>
        <begin position="145"/>
        <end position="154"/>
    </location>
</feature>
<dbReference type="AlphaFoldDB" id="A0A4S4DP70"/>
<evidence type="ECO:0000259" key="7">
    <source>
        <dbReference type="PROSITE" id="PS01031"/>
    </source>
</evidence>
<feature type="compositionally biased region" description="Low complexity" evidence="6">
    <location>
        <begin position="460"/>
        <end position="476"/>
    </location>
</feature>
<feature type="domain" description="SHSP" evidence="7">
    <location>
        <begin position="23"/>
        <end position="145"/>
    </location>
</feature>
<comment type="caution">
    <text evidence="8">The sequence shown here is derived from an EMBL/GenBank/DDBJ whole genome shotgun (WGS) entry which is preliminary data.</text>
</comment>
<dbReference type="PANTHER" id="PTHR43670:SF34">
    <property type="entry name" value="HSP20-LIKE CHAPERONES SUPERFAMILY PROTEIN"/>
    <property type="match status" value="1"/>
</dbReference>
<dbReference type="GO" id="GO:0005886">
    <property type="term" value="C:plasma membrane"/>
    <property type="evidence" value="ECO:0007669"/>
    <property type="project" value="UniProtKB-SubCell"/>
</dbReference>
<evidence type="ECO:0000256" key="1">
    <source>
        <dbReference type="ARBA" id="ARBA00004162"/>
    </source>
</evidence>
<dbReference type="Pfam" id="PF00011">
    <property type="entry name" value="HSP20"/>
    <property type="match status" value="1"/>
</dbReference>
<evidence type="ECO:0000313" key="8">
    <source>
        <dbReference type="EMBL" id="THG04841.1"/>
    </source>
</evidence>
<gene>
    <name evidence="8" type="ORF">TEA_027818</name>
</gene>
<proteinExistence type="inferred from homology"/>
<keyword evidence="3" id="KW-0611">Plant defense</keyword>
<comment type="subcellular location">
    <subcellularLocation>
        <location evidence="1">Cell membrane</location>
        <topology evidence="1">Single-pass membrane protein</topology>
    </subcellularLocation>
</comment>
<keyword evidence="9" id="KW-1185">Reference proteome</keyword>
<feature type="compositionally biased region" description="Basic and acidic residues" evidence="6">
    <location>
        <begin position="345"/>
        <end position="369"/>
    </location>
</feature>
<feature type="compositionally biased region" description="Basic and acidic residues" evidence="6">
    <location>
        <begin position="317"/>
        <end position="338"/>
    </location>
</feature>
<dbReference type="GO" id="GO:0034605">
    <property type="term" value="P:cellular response to heat"/>
    <property type="evidence" value="ECO:0007669"/>
    <property type="project" value="TreeGrafter"/>
</dbReference>
<feature type="region of interest" description="Disordered" evidence="6">
    <location>
        <begin position="460"/>
        <end position="489"/>
    </location>
</feature>
<dbReference type="InterPro" id="IPR002068">
    <property type="entry name" value="A-crystallin/Hsp20_dom"/>
</dbReference>
<feature type="region of interest" description="Disordered" evidence="6">
    <location>
        <begin position="260"/>
        <end position="383"/>
    </location>
</feature>
<feature type="compositionally biased region" description="Basic and acidic residues" evidence="6">
    <location>
        <begin position="479"/>
        <end position="489"/>
    </location>
</feature>
<accession>A0A4S4DP70</accession>
<dbReference type="GO" id="GO:0006952">
    <property type="term" value="P:defense response"/>
    <property type="evidence" value="ECO:0007669"/>
    <property type="project" value="UniProtKB-KW"/>
</dbReference>
<keyword evidence="2" id="KW-1003">Cell membrane</keyword>
<evidence type="ECO:0000256" key="3">
    <source>
        <dbReference type="ARBA" id="ARBA00022821"/>
    </source>
</evidence>
<reference evidence="8 9" key="1">
    <citation type="journal article" date="2018" name="Proc. Natl. Acad. Sci. U.S.A.">
        <title>Draft genome sequence of Camellia sinensis var. sinensis provides insights into the evolution of the tea genome and tea quality.</title>
        <authorList>
            <person name="Wei C."/>
            <person name="Yang H."/>
            <person name="Wang S."/>
            <person name="Zhao J."/>
            <person name="Liu C."/>
            <person name="Gao L."/>
            <person name="Xia E."/>
            <person name="Lu Y."/>
            <person name="Tai Y."/>
            <person name="She G."/>
            <person name="Sun J."/>
            <person name="Cao H."/>
            <person name="Tong W."/>
            <person name="Gao Q."/>
            <person name="Li Y."/>
            <person name="Deng W."/>
            <person name="Jiang X."/>
            <person name="Wang W."/>
            <person name="Chen Q."/>
            <person name="Zhang S."/>
            <person name="Li H."/>
            <person name="Wu J."/>
            <person name="Wang P."/>
            <person name="Li P."/>
            <person name="Shi C."/>
            <person name="Zheng F."/>
            <person name="Jian J."/>
            <person name="Huang B."/>
            <person name="Shan D."/>
            <person name="Shi M."/>
            <person name="Fang C."/>
            <person name="Yue Y."/>
            <person name="Li F."/>
            <person name="Li D."/>
            <person name="Wei S."/>
            <person name="Han B."/>
            <person name="Jiang C."/>
            <person name="Yin Y."/>
            <person name="Xia T."/>
            <person name="Zhang Z."/>
            <person name="Bennetzen J.L."/>
            <person name="Zhao S."/>
            <person name="Wan X."/>
        </authorList>
    </citation>
    <scope>NUCLEOTIDE SEQUENCE [LARGE SCALE GENOMIC DNA]</scope>
    <source>
        <strain evidence="9">cv. Shuchazao</strain>
        <tissue evidence="8">Leaf</tissue>
    </source>
</reference>